<dbReference type="Proteomes" id="UP000324222">
    <property type="component" value="Unassembled WGS sequence"/>
</dbReference>
<feature type="transmembrane region" description="Helical" evidence="2">
    <location>
        <begin position="21"/>
        <end position="42"/>
    </location>
</feature>
<dbReference type="AlphaFoldDB" id="A0A5B7E279"/>
<comment type="caution">
    <text evidence="3">The sequence shown here is derived from an EMBL/GenBank/DDBJ whole genome shotgun (WGS) entry which is preliminary data.</text>
</comment>
<accession>A0A5B7E279</accession>
<keyword evidence="2" id="KW-0812">Transmembrane</keyword>
<protein>
    <submittedName>
        <fullName evidence="3">Uncharacterized protein</fullName>
    </submittedName>
</protein>
<evidence type="ECO:0000313" key="3">
    <source>
        <dbReference type="EMBL" id="MPC27515.1"/>
    </source>
</evidence>
<keyword evidence="2" id="KW-0472">Membrane</keyword>
<keyword evidence="4" id="KW-1185">Reference proteome</keyword>
<sequence length="94" mass="10900">MEAWGKKIEKNEEIINTSDVKMCWLLINSLHLIHLVSFFSFVHSPALLPSHSTPRHATPRHTTPHHAKPHQTQRIHNIIKSLETQNFLDFSFPS</sequence>
<organism evidence="3 4">
    <name type="scientific">Portunus trituberculatus</name>
    <name type="common">Swimming crab</name>
    <name type="synonym">Neptunus trituberculatus</name>
    <dbReference type="NCBI Taxonomy" id="210409"/>
    <lineage>
        <taxon>Eukaryota</taxon>
        <taxon>Metazoa</taxon>
        <taxon>Ecdysozoa</taxon>
        <taxon>Arthropoda</taxon>
        <taxon>Crustacea</taxon>
        <taxon>Multicrustacea</taxon>
        <taxon>Malacostraca</taxon>
        <taxon>Eumalacostraca</taxon>
        <taxon>Eucarida</taxon>
        <taxon>Decapoda</taxon>
        <taxon>Pleocyemata</taxon>
        <taxon>Brachyura</taxon>
        <taxon>Eubrachyura</taxon>
        <taxon>Portunoidea</taxon>
        <taxon>Portunidae</taxon>
        <taxon>Portuninae</taxon>
        <taxon>Portunus</taxon>
    </lineage>
</organism>
<keyword evidence="2" id="KW-1133">Transmembrane helix</keyword>
<feature type="region of interest" description="Disordered" evidence="1">
    <location>
        <begin position="50"/>
        <end position="71"/>
    </location>
</feature>
<gene>
    <name evidence="3" type="ORF">E2C01_020686</name>
</gene>
<evidence type="ECO:0000313" key="4">
    <source>
        <dbReference type="Proteomes" id="UP000324222"/>
    </source>
</evidence>
<reference evidence="3 4" key="1">
    <citation type="submission" date="2019-05" db="EMBL/GenBank/DDBJ databases">
        <title>Another draft genome of Portunus trituberculatus and its Hox gene families provides insights of decapod evolution.</title>
        <authorList>
            <person name="Jeong J.-H."/>
            <person name="Song I."/>
            <person name="Kim S."/>
            <person name="Choi T."/>
            <person name="Kim D."/>
            <person name="Ryu S."/>
            <person name="Kim W."/>
        </authorList>
    </citation>
    <scope>NUCLEOTIDE SEQUENCE [LARGE SCALE GENOMIC DNA]</scope>
    <source>
        <tissue evidence="3">Muscle</tissue>
    </source>
</reference>
<evidence type="ECO:0000256" key="1">
    <source>
        <dbReference type="SAM" id="MobiDB-lite"/>
    </source>
</evidence>
<dbReference type="EMBL" id="VSRR010001761">
    <property type="protein sequence ID" value="MPC27515.1"/>
    <property type="molecule type" value="Genomic_DNA"/>
</dbReference>
<proteinExistence type="predicted"/>
<name>A0A5B7E279_PORTR</name>
<evidence type="ECO:0000256" key="2">
    <source>
        <dbReference type="SAM" id="Phobius"/>
    </source>
</evidence>
<feature type="compositionally biased region" description="Basic residues" evidence="1">
    <location>
        <begin position="53"/>
        <end position="71"/>
    </location>
</feature>